<dbReference type="Pfam" id="PF01344">
    <property type="entry name" value="Kelch_1"/>
    <property type="match status" value="2"/>
</dbReference>
<keyword evidence="2" id="KW-0677">Repeat</keyword>
<dbReference type="SMART" id="SM00612">
    <property type="entry name" value="Kelch"/>
    <property type="match status" value="2"/>
</dbReference>
<dbReference type="EMBL" id="BTRK01000005">
    <property type="protein sequence ID" value="GMR52150.1"/>
    <property type="molecule type" value="Genomic_DNA"/>
</dbReference>
<keyword evidence="4" id="KW-1185">Reference proteome</keyword>
<accession>A0AAN5CXL8</accession>
<keyword evidence="1" id="KW-0880">Kelch repeat</keyword>
<evidence type="ECO:0000313" key="4">
    <source>
        <dbReference type="Proteomes" id="UP001328107"/>
    </source>
</evidence>
<dbReference type="InterPro" id="IPR006652">
    <property type="entry name" value="Kelch_1"/>
</dbReference>
<dbReference type="Gene3D" id="2.120.10.80">
    <property type="entry name" value="Kelch-type beta propeller"/>
    <property type="match status" value="1"/>
</dbReference>
<proteinExistence type="predicted"/>
<comment type="caution">
    <text evidence="3">The sequence shown here is derived from an EMBL/GenBank/DDBJ whole genome shotgun (WGS) entry which is preliminary data.</text>
</comment>
<organism evidence="3 4">
    <name type="scientific">Pristionchus mayeri</name>
    <dbReference type="NCBI Taxonomy" id="1317129"/>
    <lineage>
        <taxon>Eukaryota</taxon>
        <taxon>Metazoa</taxon>
        <taxon>Ecdysozoa</taxon>
        <taxon>Nematoda</taxon>
        <taxon>Chromadorea</taxon>
        <taxon>Rhabditida</taxon>
        <taxon>Rhabditina</taxon>
        <taxon>Diplogasteromorpha</taxon>
        <taxon>Diplogasteroidea</taxon>
        <taxon>Neodiplogasteridae</taxon>
        <taxon>Pristionchus</taxon>
    </lineage>
</organism>
<feature type="non-terminal residue" evidence="3">
    <location>
        <position position="1"/>
    </location>
</feature>
<evidence type="ECO:0000313" key="3">
    <source>
        <dbReference type="EMBL" id="GMR52150.1"/>
    </source>
</evidence>
<evidence type="ECO:0000256" key="1">
    <source>
        <dbReference type="ARBA" id="ARBA00022441"/>
    </source>
</evidence>
<dbReference type="PANTHER" id="PTHR45632">
    <property type="entry name" value="LD33804P"/>
    <property type="match status" value="1"/>
</dbReference>
<protein>
    <submittedName>
        <fullName evidence="3">Uncharacterized protein</fullName>
    </submittedName>
</protein>
<sequence length="107" mass="11939">WTLLAPMNERKCGASAAVLNRHIYVVGGGTNDELSLSLERYDPVTNTWTTLKPMTRGRVCAEFVDSCGKLFLLGGYDSMLVKNDESISSVEMYDPVTDDWEEITDMP</sequence>
<dbReference type="Proteomes" id="UP001328107">
    <property type="component" value="Unassembled WGS sequence"/>
</dbReference>
<dbReference type="SUPFAM" id="SSF117281">
    <property type="entry name" value="Kelch motif"/>
    <property type="match status" value="1"/>
</dbReference>
<reference evidence="4" key="1">
    <citation type="submission" date="2022-10" db="EMBL/GenBank/DDBJ databases">
        <title>Genome assembly of Pristionchus species.</title>
        <authorList>
            <person name="Yoshida K."/>
            <person name="Sommer R.J."/>
        </authorList>
    </citation>
    <scope>NUCLEOTIDE SEQUENCE [LARGE SCALE GENOMIC DNA]</scope>
    <source>
        <strain evidence="4">RS5460</strain>
    </source>
</reference>
<dbReference type="AlphaFoldDB" id="A0AAN5CXL8"/>
<evidence type="ECO:0000256" key="2">
    <source>
        <dbReference type="ARBA" id="ARBA00022737"/>
    </source>
</evidence>
<dbReference type="PANTHER" id="PTHR45632:SF3">
    <property type="entry name" value="KELCH-LIKE PROTEIN 32"/>
    <property type="match status" value="1"/>
</dbReference>
<name>A0AAN5CXL8_9BILA</name>
<dbReference type="InterPro" id="IPR015915">
    <property type="entry name" value="Kelch-typ_b-propeller"/>
</dbReference>
<gene>
    <name evidence="3" type="ORF">PMAYCL1PPCAC_22345</name>
</gene>